<dbReference type="CDD" id="cd12820">
    <property type="entry name" value="LbR_YadA-like"/>
    <property type="match status" value="1"/>
</dbReference>
<evidence type="ECO:0000256" key="5">
    <source>
        <dbReference type="ARBA" id="ARBA00022692"/>
    </source>
</evidence>
<evidence type="ECO:0000256" key="1">
    <source>
        <dbReference type="ARBA" id="ARBA00004241"/>
    </source>
</evidence>
<dbReference type="InterPro" id="IPR045584">
    <property type="entry name" value="Pilin-like"/>
</dbReference>
<keyword evidence="14" id="KW-1185">Reference proteome</keyword>
<dbReference type="Gene3D" id="3.30.1300.30">
    <property type="entry name" value="GSPII I/J protein-like"/>
    <property type="match status" value="1"/>
</dbReference>
<accession>E6KYG6</accession>
<evidence type="ECO:0000256" key="7">
    <source>
        <dbReference type="ARBA" id="ARBA00022927"/>
    </source>
</evidence>
<dbReference type="InterPro" id="IPR005594">
    <property type="entry name" value="YadA_C"/>
</dbReference>
<dbReference type="Proteomes" id="UP000032871">
    <property type="component" value="Unassembled WGS sequence"/>
</dbReference>
<feature type="domain" description="Trimeric autotransporter adhesin YadA-like head" evidence="12">
    <location>
        <begin position="147"/>
        <end position="173"/>
    </location>
</feature>
<comment type="subcellular location">
    <subcellularLocation>
        <location evidence="2">Cell outer membrane</location>
    </subcellularLocation>
    <subcellularLocation>
        <location evidence="1">Cell surface</location>
    </subcellularLocation>
</comment>
<name>E6KYG6_9PAST</name>
<feature type="domain" description="Trimeric autotransporter adhesin YadA-like C-terminal membrane anchor" evidence="11">
    <location>
        <begin position="409"/>
        <end position="469"/>
    </location>
</feature>
<evidence type="ECO:0000256" key="8">
    <source>
        <dbReference type="ARBA" id="ARBA00023136"/>
    </source>
</evidence>
<comment type="caution">
    <text evidence="13">The sequence shown here is derived from an EMBL/GenBank/DDBJ whole genome shotgun (WGS) entry which is preliminary data.</text>
</comment>
<feature type="domain" description="Trimeric autotransporter adhesin YadA-like head" evidence="12">
    <location>
        <begin position="119"/>
        <end position="145"/>
    </location>
</feature>
<keyword evidence="7" id="KW-0653">Protein transport</keyword>
<dbReference type="GO" id="GO:0009279">
    <property type="term" value="C:cell outer membrane"/>
    <property type="evidence" value="ECO:0007669"/>
    <property type="project" value="UniProtKB-SubCell"/>
</dbReference>
<dbReference type="Pfam" id="PF03895">
    <property type="entry name" value="YadA_anchor"/>
    <property type="match status" value="1"/>
</dbReference>
<reference evidence="13 14" key="1">
    <citation type="submission" date="2010-12" db="EMBL/GenBank/DDBJ databases">
        <authorList>
            <person name="Muzny D."/>
            <person name="Qin X."/>
            <person name="Deng J."/>
            <person name="Jiang H."/>
            <person name="Liu Y."/>
            <person name="Qu J."/>
            <person name="Song X.-Z."/>
            <person name="Zhang L."/>
            <person name="Thornton R."/>
            <person name="Coyle M."/>
            <person name="Francisco L."/>
            <person name="Jackson L."/>
            <person name="Javaid M."/>
            <person name="Korchina V."/>
            <person name="Kovar C."/>
            <person name="Mata R."/>
            <person name="Mathew T."/>
            <person name="Ngo R."/>
            <person name="Nguyen L."/>
            <person name="Nguyen N."/>
            <person name="Okwuonu G."/>
            <person name="Ongeri F."/>
            <person name="Pham C."/>
            <person name="Simmons D."/>
            <person name="Wilczek-Boney K."/>
            <person name="Hale W."/>
            <person name="Jakkamsetti A."/>
            <person name="Pham P."/>
            <person name="Ruth R."/>
            <person name="San Lucas F."/>
            <person name="Warren J."/>
            <person name="Zhang J."/>
            <person name="Zhao Z."/>
            <person name="Zhou C."/>
            <person name="Zhu D."/>
            <person name="Lee S."/>
            <person name="Bess C."/>
            <person name="Blankenburg K."/>
            <person name="Forbes L."/>
            <person name="Fu Q."/>
            <person name="Gubbala S."/>
            <person name="Hirani K."/>
            <person name="Jayaseelan J.C."/>
            <person name="Lara F."/>
            <person name="Munidasa M."/>
            <person name="Palculict T."/>
            <person name="Patil S."/>
            <person name="Pu L.-L."/>
            <person name="Saada N."/>
            <person name="Tang L."/>
            <person name="Weissenberger G."/>
            <person name="Zhu Y."/>
            <person name="Hemphill L."/>
            <person name="Shang Y."/>
            <person name="Youmans B."/>
            <person name="Ayvaz T."/>
            <person name="Ross M."/>
            <person name="Santibanez J."/>
            <person name="Aqrawi P."/>
            <person name="Gross S."/>
            <person name="Joshi V."/>
            <person name="Fowler G."/>
            <person name="Nazareth L."/>
            <person name="Reid J."/>
            <person name="Worley K."/>
            <person name="Petrosino J."/>
            <person name="Highlander S."/>
            <person name="Gibbs R."/>
        </authorList>
    </citation>
    <scope>NUCLEOTIDE SEQUENCE [LARGE SCALE GENOMIC DNA]</scope>
    <source>
        <strain evidence="13 14">ATCC 33393</strain>
    </source>
</reference>
<evidence type="ECO:0000256" key="9">
    <source>
        <dbReference type="ARBA" id="ARBA00023237"/>
    </source>
</evidence>
<dbReference type="SUPFAM" id="SSF101967">
    <property type="entry name" value="Adhesin YadA, collagen-binding domain"/>
    <property type="match status" value="1"/>
</dbReference>
<keyword evidence="5" id="KW-0812">Transmembrane</keyword>
<dbReference type="OrthoDB" id="6651929at2"/>
<sequence length="469" mass="46699">MYFYFRVPIMKNVNNLYKNTSMKLSTVAVVLLSAFGVSTLANAAAPEHFISVAPGAPATQGNYNNDGAKSDDSIAIGKNAEAGVSKDVAVGDNAKANKDTTSKVQNIGGATAIGTDTEAKGNGASALGYGAVADGANASALGNKANATGLATTAVGVSTQATGAYSVAVGSNAKATGFGSVSIGLASIPDTGATKNYAVSVGAYSGADVENGVALGSYSKATVNKEAVGYDPSTQAATTETSTAWKASHAAVSVGDVDNNITRQITSVAAGTKDTDAVNVAQLKSLDGKVEKNKTDIATNKADIATNKTNIATNTGNIATNTANIAANTGKITANTANIAANTGKITANTANIAANTANIQTNANNITAINTQLAANNNSINELRGNVNLLNKDLRGGVASAIAHASVPQSTKAGAIGVGVGTGFYGGQSAVSLGVSGVTPNENWVFKASVSTNSRGNYGVGAGALYQW</sequence>
<dbReference type="EMBL" id="AEPS01000007">
    <property type="protein sequence ID" value="EFU67520.1"/>
    <property type="molecule type" value="Genomic_DNA"/>
</dbReference>
<keyword evidence="8" id="KW-0472">Membrane</keyword>
<dbReference type="Gene3D" id="1.20.5.340">
    <property type="match status" value="1"/>
</dbReference>
<proteinExistence type="predicted"/>
<dbReference type="SUPFAM" id="SSF54523">
    <property type="entry name" value="Pili subunits"/>
    <property type="match status" value="1"/>
</dbReference>
<evidence type="ECO:0000256" key="4">
    <source>
        <dbReference type="ARBA" id="ARBA00022452"/>
    </source>
</evidence>
<evidence type="ECO:0000313" key="14">
    <source>
        <dbReference type="Proteomes" id="UP000032871"/>
    </source>
</evidence>
<dbReference type="GO" id="GO:0015031">
    <property type="term" value="P:protein transport"/>
    <property type="evidence" value="ECO:0007669"/>
    <property type="project" value="UniProtKB-KW"/>
</dbReference>
<keyword evidence="4" id="KW-1134">Transmembrane beta strand</keyword>
<dbReference type="GO" id="GO:0009986">
    <property type="term" value="C:cell surface"/>
    <property type="evidence" value="ECO:0007669"/>
    <property type="project" value="UniProtKB-SubCell"/>
</dbReference>
<evidence type="ECO:0000313" key="13">
    <source>
        <dbReference type="EMBL" id="EFU67520.1"/>
    </source>
</evidence>
<keyword evidence="9" id="KW-0998">Cell outer membrane</keyword>
<feature type="signal peptide" evidence="10">
    <location>
        <begin position="1"/>
        <end position="43"/>
    </location>
</feature>
<gene>
    <name evidence="13" type="ORF">HMPREF9064_1198</name>
</gene>
<dbReference type="AlphaFoldDB" id="E6KYG6"/>
<evidence type="ECO:0000259" key="12">
    <source>
        <dbReference type="Pfam" id="PF05658"/>
    </source>
</evidence>
<evidence type="ECO:0000256" key="2">
    <source>
        <dbReference type="ARBA" id="ARBA00004442"/>
    </source>
</evidence>
<dbReference type="HOGENOM" id="CLU_044840_0_0_6"/>
<evidence type="ECO:0000256" key="6">
    <source>
        <dbReference type="ARBA" id="ARBA00022729"/>
    </source>
</evidence>
<evidence type="ECO:0000259" key="11">
    <source>
        <dbReference type="Pfam" id="PF03895"/>
    </source>
</evidence>
<protein>
    <submittedName>
        <fullName evidence="13">Hep_Hag superfamily protein</fullName>
    </submittedName>
</protein>
<keyword evidence="6 10" id="KW-0732">Signal</keyword>
<dbReference type="Pfam" id="PF05658">
    <property type="entry name" value="YadA_head"/>
    <property type="match status" value="4"/>
</dbReference>
<dbReference type="Gene3D" id="2.150.10.10">
    <property type="entry name" value="Serralysin-like metalloprotease, C-terminal"/>
    <property type="match status" value="2"/>
</dbReference>
<dbReference type="InterPro" id="IPR011049">
    <property type="entry name" value="Serralysin-like_metalloprot_C"/>
</dbReference>
<feature type="chain" id="PRO_5003207554" evidence="10">
    <location>
        <begin position="44"/>
        <end position="469"/>
    </location>
</feature>
<keyword evidence="3" id="KW-0813">Transport</keyword>
<organism evidence="13 14">
    <name type="scientific">Aggregatibacter segnis ATCC 33393</name>
    <dbReference type="NCBI Taxonomy" id="888057"/>
    <lineage>
        <taxon>Bacteria</taxon>
        <taxon>Pseudomonadati</taxon>
        <taxon>Pseudomonadota</taxon>
        <taxon>Gammaproteobacteria</taxon>
        <taxon>Pasteurellales</taxon>
        <taxon>Pasteurellaceae</taxon>
        <taxon>Aggregatibacter</taxon>
    </lineage>
</organism>
<feature type="domain" description="Trimeric autotransporter adhesin YadA-like head" evidence="12">
    <location>
        <begin position="68"/>
        <end position="94"/>
    </location>
</feature>
<evidence type="ECO:0000256" key="3">
    <source>
        <dbReference type="ARBA" id="ARBA00022448"/>
    </source>
</evidence>
<evidence type="ECO:0000256" key="10">
    <source>
        <dbReference type="SAM" id="SignalP"/>
    </source>
</evidence>
<feature type="domain" description="Trimeric autotransporter adhesin YadA-like head" evidence="12">
    <location>
        <begin position="193"/>
        <end position="219"/>
    </location>
</feature>
<dbReference type="InterPro" id="IPR008640">
    <property type="entry name" value="Adhesin_Head_dom"/>
</dbReference>